<accession>A0AAE1TMU3</accession>
<gene>
    <name evidence="1" type="ORF">Pmani_035790</name>
</gene>
<dbReference type="AlphaFoldDB" id="A0AAE1TMU3"/>
<keyword evidence="2" id="KW-1185">Reference proteome</keyword>
<comment type="caution">
    <text evidence="1">The sequence shown here is derived from an EMBL/GenBank/DDBJ whole genome shotgun (WGS) entry which is preliminary data.</text>
</comment>
<evidence type="ECO:0000313" key="1">
    <source>
        <dbReference type="EMBL" id="KAK4291378.1"/>
    </source>
</evidence>
<proteinExistence type="predicted"/>
<dbReference type="Proteomes" id="UP001292094">
    <property type="component" value="Unassembled WGS sequence"/>
</dbReference>
<reference evidence="1" key="1">
    <citation type="submission" date="2023-11" db="EMBL/GenBank/DDBJ databases">
        <title>Genome assemblies of two species of porcelain crab, Petrolisthes cinctipes and Petrolisthes manimaculis (Anomura: Porcellanidae).</title>
        <authorList>
            <person name="Angst P."/>
        </authorList>
    </citation>
    <scope>NUCLEOTIDE SEQUENCE</scope>
    <source>
        <strain evidence="1">PB745_02</strain>
        <tissue evidence="1">Gill</tissue>
    </source>
</reference>
<organism evidence="1 2">
    <name type="scientific">Petrolisthes manimaculis</name>
    <dbReference type="NCBI Taxonomy" id="1843537"/>
    <lineage>
        <taxon>Eukaryota</taxon>
        <taxon>Metazoa</taxon>
        <taxon>Ecdysozoa</taxon>
        <taxon>Arthropoda</taxon>
        <taxon>Crustacea</taxon>
        <taxon>Multicrustacea</taxon>
        <taxon>Malacostraca</taxon>
        <taxon>Eumalacostraca</taxon>
        <taxon>Eucarida</taxon>
        <taxon>Decapoda</taxon>
        <taxon>Pleocyemata</taxon>
        <taxon>Anomura</taxon>
        <taxon>Galatheoidea</taxon>
        <taxon>Porcellanidae</taxon>
        <taxon>Petrolisthes</taxon>
    </lineage>
</organism>
<name>A0AAE1TMU3_9EUCA</name>
<protein>
    <submittedName>
        <fullName evidence="1">Uncharacterized protein</fullName>
    </submittedName>
</protein>
<dbReference type="EMBL" id="JAWZYT010005167">
    <property type="protein sequence ID" value="KAK4291378.1"/>
    <property type="molecule type" value="Genomic_DNA"/>
</dbReference>
<sequence length="104" mass="11572">MNSTAIEDEKPINRHKNQEEWTVPLHQSVLECKTKHIASQSYHHHHLISLGSPHTPTSSVLDLLTLHPPHQSSPSSQLIRLHPLLLGSCGGQCFPSCVNNTRGF</sequence>
<evidence type="ECO:0000313" key="2">
    <source>
        <dbReference type="Proteomes" id="UP001292094"/>
    </source>
</evidence>